<dbReference type="SUPFAM" id="SSF46785">
    <property type="entry name" value="Winged helix' DNA-binding domain"/>
    <property type="match status" value="1"/>
</dbReference>
<keyword evidence="1" id="KW-0805">Transcription regulation</keyword>
<dbReference type="SMART" id="SM00347">
    <property type="entry name" value="HTH_MARR"/>
    <property type="match status" value="1"/>
</dbReference>
<evidence type="ECO:0000259" key="4">
    <source>
        <dbReference type="PROSITE" id="PS50995"/>
    </source>
</evidence>
<reference evidence="6" key="1">
    <citation type="journal article" date="2019" name="Int. J. Syst. Evol. Microbiol.">
        <title>The Global Catalogue of Microorganisms (GCM) 10K type strain sequencing project: providing services to taxonomists for standard genome sequencing and annotation.</title>
        <authorList>
            <consortium name="The Broad Institute Genomics Platform"/>
            <consortium name="The Broad Institute Genome Sequencing Center for Infectious Disease"/>
            <person name="Wu L."/>
            <person name="Ma J."/>
        </authorList>
    </citation>
    <scope>NUCLEOTIDE SEQUENCE [LARGE SCALE GENOMIC DNA]</scope>
    <source>
        <strain evidence="6">CCUG 55590</strain>
    </source>
</reference>
<keyword evidence="2" id="KW-0238">DNA-binding</keyword>
<dbReference type="InterPro" id="IPR023187">
    <property type="entry name" value="Tscrpt_reg_MarR-type_CS"/>
</dbReference>
<dbReference type="Gene3D" id="1.10.10.10">
    <property type="entry name" value="Winged helix-like DNA-binding domain superfamily/Winged helix DNA-binding domain"/>
    <property type="match status" value="1"/>
</dbReference>
<proteinExistence type="predicted"/>
<dbReference type="PROSITE" id="PS01117">
    <property type="entry name" value="HTH_MARR_1"/>
    <property type="match status" value="1"/>
</dbReference>
<dbReference type="InterPro" id="IPR036388">
    <property type="entry name" value="WH-like_DNA-bd_sf"/>
</dbReference>
<dbReference type="InterPro" id="IPR036390">
    <property type="entry name" value="WH_DNA-bd_sf"/>
</dbReference>
<dbReference type="Proteomes" id="UP001596439">
    <property type="component" value="Unassembled WGS sequence"/>
</dbReference>
<dbReference type="PANTHER" id="PTHR33164:SF56">
    <property type="entry name" value="HTH-TYPE TRANSCRIPTIONAL REGULATOR MHQR"/>
    <property type="match status" value="1"/>
</dbReference>
<evidence type="ECO:0000313" key="6">
    <source>
        <dbReference type="Proteomes" id="UP001596439"/>
    </source>
</evidence>
<dbReference type="Pfam" id="PF01047">
    <property type="entry name" value="MarR"/>
    <property type="match status" value="1"/>
</dbReference>
<evidence type="ECO:0000256" key="2">
    <source>
        <dbReference type="ARBA" id="ARBA00023125"/>
    </source>
</evidence>
<dbReference type="InterPro" id="IPR039422">
    <property type="entry name" value="MarR/SlyA-like"/>
</dbReference>
<protein>
    <submittedName>
        <fullName evidence="5">MarR family winged helix-turn-helix transcriptional regulator</fullName>
    </submittedName>
</protein>
<dbReference type="PROSITE" id="PS50995">
    <property type="entry name" value="HTH_MARR_2"/>
    <property type="match status" value="1"/>
</dbReference>
<dbReference type="RefSeq" id="WP_214744998.1">
    <property type="nucleotide sequence ID" value="NZ_JANIEL010000036.1"/>
</dbReference>
<keyword evidence="6" id="KW-1185">Reference proteome</keyword>
<evidence type="ECO:0000256" key="1">
    <source>
        <dbReference type="ARBA" id="ARBA00023015"/>
    </source>
</evidence>
<name>A0ABW2PGA7_9BACL</name>
<comment type="caution">
    <text evidence="5">The sequence shown here is derived from an EMBL/GenBank/DDBJ whole genome shotgun (WGS) entry which is preliminary data.</text>
</comment>
<dbReference type="PANTHER" id="PTHR33164">
    <property type="entry name" value="TRANSCRIPTIONAL REGULATOR, MARR FAMILY"/>
    <property type="match status" value="1"/>
</dbReference>
<keyword evidence="3" id="KW-0804">Transcription</keyword>
<organism evidence="5 6">
    <name type="scientific">Exiguobacterium aestuarii</name>
    <dbReference type="NCBI Taxonomy" id="273527"/>
    <lineage>
        <taxon>Bacteria</taxon>
        <taxon>Bacillati</taxon>
        <taxon>Bacillota</taxon>
        <taxon>Bacilli</taxon>
        <taxon>Bacillales</taxon>
        <taxon>Bacillales Family XII. Incertae Sedis</taxon>
        <taxon>Exiguobacterium</taxon>
    </lineage>
</organism>
<evidence type="ECO:0000256" key="3">
    <source>
        <dbReference type="ARBA" id="ARBA00023163"/>
    </source>
</evidence>
<dbReference type="InterPro" id="IPR000835">
    <property type="entry name" value="HTH_MarR-typ"/>
</dbReference>
<gene>
    <name evidence="5" type="ORF">ACFQO8_00175</name>
</gene>
<sequence length="147" mass="16508">MEPSDALKTITVLLRASQSLQDLVKQEVASYGLNATEFAVLEFLYHKGDQPIQVIGKKILLSSGSMTYVVDRLEEKGYLVRKACPSDRRITYAALTNDGEHLMQDIFPKHTEHMNALFEGLSLTETIEQLKQIGKRAEAAKKFNHVS</sequence>
<accession>A0ABW2PGA7</accession>
<evidence type="ECO:0000313" key="5">
    <source>
        <dbReference type="EMBL" id="MFC7388532.1"/>
    </source>
</evidence>
<feature type="domain" description="HTH marR-type" evidence="4">
    <location>
        <begin position="6"/>
        <end position="139"/>
    </location>
</feature>
<dbReference type="EMBL" id="JBHTCE010000001">
    <property type="protein sequence ID" value="MFC7388532.1"/>
    <property type="molecule type" value="Genomic_DNA"/>
</dbReference>